<gene>
    <name evidence="2" type="ORF">GPM918_LOCUS27247</name>
    <name evidence="1" type="ORF">OVA965_LOCUS25413</name>
    <name evidence="4" type="ORF">SRO942_LOCUS27536</name>
    <name evidence="3" type="ORF">TMI583_LOCUS26140</name>
</gene>
<dbReference type="Proteomes" id="UP000663829">
    <property type="component" value="Unassembled WGS sequence"/>
</dbReference>
<dbReference type="InterPro" id="IPR040521">
    <property type="entry name" value="KDZ"/>
</dbReference>
<evidence type="ECO:0000313" key="5">
    <source>
        <dbReference type="Proteomes" id="UP000663829"/>
    </source>
</evidence>
<reference evidence="2" key="1">
    <citation type="submission" date="2021-02" db="EMBL/GenBank/DDBJ databases">
        <authorList>
            <person name="Nowell W R."/>
        </authorList>
    </citation>
    <scope>NUCLEOTIDE SEQUENCE</scope>
</reference>
<dbReference type="EMBL" id="CAJNOK010015762">
    <property type="protein sequence ID" value="CAF1231773.1"/>
    <property type="molecule type" value="Genomic_DNA"/>
</dbReference>
<evidence type="ECO:0000313" key="1">
    <source>
        <dbReference type="EMBL" id="CAF1231773.1"/>
    </source>
</evidence>
<name>A0A815BTY0_9BILA</name>
<sequence>MDVRISVTRLMQTFDEEQASYEIFTNECETLNSKNESKTKPRRTCGAIAAVFNCGIIFGLAELFRSESIKQVYQFKANIFDGREDLLPNVVCYDDACHLRRFSWNTKRNLKHETKPSQKLAQMDFTIDKFHIKNHKEPWCLKHMDPYQHPVVSTVNTGVYHESFRHIILVFGTVGYSRELFNRFDGDLLFKHSGLEPFQQSYAYELSINGVHDTTYFDRRHFQLTWMFYKAAESMYKRGVRYVQMPLERFTKR</sequence>
<proteinExistence type="predicted"/>
<dbReference type="OrthoDB" id="5982978at2759"/>
<dbReference type="Proteomes" id="UP000677228">
    <property type="component" value="Unassembled WGS sequence"/>
</dbReference>
<organism evidence="2 5">
    <name type="scientific">Didymodactylos carnosus</name>
    <dbReference type="NCBI Taxonomy" id="1234261"/>
    <lineage>
        <taxon>Eukaryota</taxon>
        <taxon>Metazoa</taxon>
        <taxon>Spiralia</taxon>
        <taxon>Gnathifera</taxon>
        <taxon>Rotifera</taxon>
        <taxon>Eurotatoria</taxon>
        <taxon>Bdelloidea</taxon>
        <taxon>Philodinida</taxon>
        <taxon>Philodinidae</taxon>
        <taxon>Didymodactylos</taxon>
    </lineage>
</organism>
<evidence type="ECO:0000313" key="2">
    <source>
        <dbReference type="EMBL" id="CAF1274463.1"/>
    </source>
</evidence>
<protein>
    <submittedName>
        <fullName evidence="2">Uncharacterized protein</fullName>
    </submittedName>
</protein>
<dbReference type="Pfam" id="PF18758">
    <property type="entry name" value="KDZ"/>
    <property type="match status" value="1"/>
</dbReference>
<evidence type="ECO:0000313" key="4">
    <source>
        <dbReference type="EMBL" id="CAF4064892.1"/>
    </source>
</evidence>
<dbReference type="EMBL" id="CAJNOQ010011341">
    <property type="protein sequence ID" value="CAF1274463.1"/>
    <property type="molecule type" value="Genomic_DNA"/>
</dbReference>
<dbReference type="Proteomes" id="UP000682733">
    <property type="component" value="Unassembled WGS sequence"/>
</dbReference>
<dbReference type="Proteomes" id="UP000681722">
    <property type="component" value="Unassembled WGS sequence"/>
</dbReference>
<comment type="caution">
    <text evidence="2">The sequence shown here is derived from an EMBL/GenBank/DDBJ whole genome shotgun (WGS) entry which is preliminary data.</text>
</comment>
<dbReference type="EMBL" id="CAJOBC010024861">
    <property type="protein sequence ID" value="CAF4064892.1"/>
    <property type="molecule type" value="Genomic_DNA"/>
</dbReference>
<accession>A0A815BTY0</accession>
<dbReference type="AlphaFoldDB" id="A0A815BTY0"/>
<keyword evidence="5" id="KW-1185">Reference proteome</keyword>
<dbReference type="EMBL" id="CAJOBA010037307">
    <property type="protein sequence ID" value="CAF4039840.1"/>
    <property type="molecule type" value="Genomic_DNA"/>
</dbReference>
<evidence type="ECO:0000313" key="3">
    <source>
        <dbReference type="EMBL" id="CAF4039840.1"/>
    </source>
</evidence>